<dbReference type="PANTHER" id="PTHR46770">
    <property type="entry name" value="HOMEOBOX PROTEIN ORTHOPEDIA"/>
    <property type="match status" value="1"/>
</dbReference>
<dbReference type="Pfam" id="PF00046">
    <property type="entry name" value="Homeodomain"/>
    <property type="match status" value="1"/>
</dbReference>
<dbReference type="InterPro" id="IPR003654">
    <property type="entry name" value="OAR_dom"/>
</dbReference>
<keyword evidence="5 7" id="KW-0371">Homeobox</keyword>
<dbReference type="InterPro" id="IPR009057">
    <property type="entry name" value="Homeodomain-like_sf"/>
</dbReference>
<dbReference type="GO" id="GO:0003677">
    <property type="term" value="F:DNA binding"/>
    <property type="evidence" value="ECO:0007669"/>
    <property type="project" value="UniProtKB-UniRule"/>
</dbReference>
<dbReference type="PROSITE" id="PS50071">
    <property type="entry name" value="HOMEOBOX_2"/>
    <property type="match status" value="1"/>
</dbReference>
<keyword evidence="6 7" id="KW-0539">Nucleus</keyword>
<comment type="similarity">
    <text evidence="2">Belongs to the paired homeobox family. Bicoid subfamily.</text>
</comment>
<dbReference type="CDD" id="cd00086">
    <property type="entry name" value="homeodomain"/>
    <property type="match status" value="1"/>
</dbReference>
<evidence type="ECO:0000313" key="10">
    <source>
        <dbReference type="Proteomes" id="UP001152795"/>
    </source>
</evidence>
<keyword evidence="3" id="KW-0217">Developmental protein</keyword>
<proteinExistence type="inferred from homology"/>
<dbReference type="PRINTS" id="PR00031">
    <property type="entry name" value="HTHREPRESSR"/>
</dbReference>
<dbReference type="InterPro" id="IPR001356">
    <property type="entry name" value="HD"/>
</dbReference>
<dbReference type="SUPFAM" id="SSF46689">
    <property type="entry name" value="Homeodomain-like"/>
    <property type="match status" value="1"/>
</dbReference>
<dbReference type="FunFam" id="1.10.10.60:FF:000057">
    <property type="entry name" value="Short stature homeobox 2"/>
    <property type="match status" value="1"/>
</dbReference>
<comment type="caution">
    <text evidence="9">The sequence shown here is derived from an EMBL/GenBank/DDBJ whole genome shotgun (WGS) entry which is preliminary data.</text>
</comment>
<comment type="subcellular location">
    <subcellularLocation>
        <location evidence="1 7 8">Nucleus</location>
    </subcellularLocation>
</comment>
<keyword evidence="4 7" id="KW-0238">DNA-binding</keyword>
<reference evidence="9" key="1">
    <citation type="submission" date="2020-04" db="EMBL/GenBank/DDBJ databases">
        <authorList>
            <person name="Alioto T."/>
            <person name="Alioto T."/>
            <person name="Gomez Garrido J."/>
        </authorList>
    </citation>
    <scope>NUCLEOTIDE SEQUENCE</scope>
    <source>
        <strain evidence="9">A484AB</strain>
    </source>
</reference>
<evidence type="ECO:0000256" key="3">
    <source>
        <dbReference type="ARBA" id="ARBA00022473"/>
    </source>
</evidence>
<keyword evidence="10" id="KW-1185">Reference proteome</keyword>
<dbReference type="InterPro" id="IPR017970">
    <property type="entry name" value="Homeobox_CS"/>
</dbReference>
<dbReference type="InterPro" id="IPR000047">
    <property type="entry name" value="HTH_motif"/>
</dbReference>
<dbReference type="GO" id="GO:0030182">
    <property type="term" value="P:neuron differentiation"/>
    <property type="evidence" value="ECO:0007669"/>
    <property type="project" value="TreeGrafter"/>
</dbReference>
<sequence>MLRRSCDSLSAEDGEVEHDTNFTTFSSQMRELHTPVEDLDRERNYFTMIEDNGKSPDGKVSPTEIKRGNGVDTVVVDEDDVKSNESLLSKQKRHRTRFTPTQLNELERCFSRTHYPDVFMREDLAARIGLTESRVQVWFQNRRAKWKKRKKTTSVLRPPAPILPSQFAQSFNPNPLDPLCTYHNDHRWPSVAPSGVPTMATTSLPSTHFNQSNHDILQQSYQQRSTLSGLNQQLSQAPQVAYQTGYPSRDMPISSSPTLQDLQCSMPNGGEYWRGTSIAQLRRKAFEHTTGFSYR</sequence>
<dbReference type="GO" id="GO:0005634">
    <property type="term" value="C:nucleus"/>
    <property type="evidence" value="ECO:0007669"/>
    <property type="project" value="UniProtKB-SubCell"/>
</dbReference>
<protein>
    <submittedName>
        <fullName evidence="9">Homeobox orthopedia-like</fullName>
    </submittedName>
</protein>
<dbReference type="Pfam" id="PF03826">
    <property type="entry name" value="OAR"/>
    <property type="match status" value="1"/>
</dbReference>
<name>A0A6S7FPR9_PARCT</name>
<evidence type="ECO:0000313" key="9">
    <source>
        <dbReference type="EMBL" id="CAB3979587.1"/>
    </source>
</evidence>
<gene>
    <name evidence="9" type="ORF">PACLA_8A025633</name>
</gene>
<dbReference type="Proteomes" id="UP001152795">
    <property type="component" value="Unassembled WGS sequence"/>
</dbReference>
<evidence type="ECO:0000256" key="2">
    <source>
        <dbReference type="ARBA" id="ARBA00006503"/>
    </source>
</evidence>
<accession>A0A6S7FPR9</accession>
<dbReference type="GO" id="GO:0000981">
    <property type="term" value="F:DNA-binding transcription factor activity, RNA polymerase II-specific"/>
    <property type="evidence" value="ECO:0007669"/>
    <property type="project" value="InterPro"/>
</dbReference>
<dbReference type="SMART" id="SM00389">
    <property type="entry name" value="HOX"/>
    <property type="match status" value="1"/>
</dbReference>
<dbReference type="InterPro" id="IPR051895">
    <property type="entry name" value="OTP_Homeobox"/>
</dbReference>
<dbReference type="PANTHER" id="PTHR46770:SF1">
    <property type="entry name" value="HOMEOBOX PROTEIN ORTHOPEDIA"/>
    <property type="match status" value="1"/>
</dbReference>
<organism evidence="9 10">
    <name type="scientific">Paramuricea clavata</name>
    <name type="common">Red gorgonian</name>
    <name type="synonym">Violescent sea-whip</name>
    <dbReference type="NCBI Taxonomy" id="317549"/>
    <lineage>
        <taxon>Eukaryota</taxon>
        <taxon>Metazoa</taxon>
        <taxon>Cnidaria</taxon>
        <taxon>Anthozoa</taxon>
        <taxon>Octocorallia</taxon>
        <taxon>Malacalcyonacea</taxon>
        <taxon>Plexauridae</taxon>
        <taxon>Paramuricea</taxon>
    </lineage>
</organism>
<evidence type="ECO:0000256" key="7">
    <source>
        <dbReference type="PROSITE-ProRule" id="PRU00108"/>
    </source>
</evidence>
<evidence type="ECO:0000256" key="4">
    <source>
        <dbReference type="ARBA" id="ARBA00023125"/>
    </source>
</evidence>
<dbReference type="AlphaFoldDB" id="A0A6S7FPR9"/>
<dbReference type="EMBL" id="CACRXK020000211">
    <property type="protein sequence ID" value="CAB3979587.1"/>
    <property type="molecule type" value="Genomic_DNA"/>
</dbReference>
<evidence type="ECO:0000256" key="1">
    <source>
        <dbReference type="ARBA" id="ARBA00004123"/>
    </source>
</evidence>
<dbReference type="OrthoDB" id="6159439at2759"/>
<dbReference type="PROSITE" id="PS00027">
    <property type="entry name" value="HOMEOBOX_1"/>
    <property type="match status" value="1"/>
</dbReference>
<evidence type="ECO:0000256" key="8">
    <source>
        <dbReference type="RuleBase" id="RU000682"/>
    </source>
</evidence>
<dbReference type="Gene3D" id="1.10.10.60">
    <property type="entry name" value="Homeodomain-like"/>
    <property type="match status" value="1"/>
</dbReference>
<evidence type="ECO:0000256" key="6">
    <source>
        <dbReference type="ARBA" id="ARBA00023242"/>
    </source>
</evidence>
<evidence type="ECO:0000256" key="5">
    <source>
        <dbReference type="ARBA" id="ARBA00023155"/>
    </source>
</evidence>
<feature type="DNA-binding region" description="Homeobox" evidence="7">
    <location>
        <begin position="91"/>
        <end position="150"/>
    </location>
</feature>